<keyword evidence="9" id="KW-1185">Reference proteome</keyword>
<evidence type="ECO:0000313" key="8">
    <source>
        <dbReference type="EMBL" id="TWI12155.1"/>
    </source>
</evidence>
<feature type="binding site" evidence="6">
    <location>
        <position position="61"/>
    </location>
    <ligand>
        <name>substrate</name>
    </ligand>
</feature>
<dbReference type="OrthoDB" id="9794407at2"/>
<feature type="binding site" evidence="6">
    <location>
        <position position="134"/>
    </location>
    <ligand>
        <name>acetyl-CoA</name>
        <dbReference type="ChEBI" id="CHEBI:57288"/>
    </ligand>
</feature>
<feature type="site" description="Increases basicity of active site His" evidence="5">
    <location>
        <position position="126"/>
    </location>
</feature>
<protein>
    <submittedName>
        <fullName evidence="8">Acetyltransferase EpsM</fullName>
    </submittedName>
</protein>
<evidence type="ECO:0000256" key="2">
    <source>
        <dbReference type="ARBA" id="ARBA00022679"/>
    </source>
</evidence>
<gene>
    <name evidence="8" type="ORF">IP98_01729</name>
</gene>
<dbReference type="Proteomes" id="UP000319848">
    <property type="component" value="Unassembled WGS sequence"/>
</dbReference>
<dbReference type="CDD" id="cd03360">
    <property type="entry name" value="LbH_AT_putative"/>
    <property type="match status" value="1"/>
</dbReference>
<dbReference type="SUPFAM" id="SSF51161">
    <property type="entry name" value="Trimeric LpxA-like enzymes"/>
    <property type="match status" value="1"/>
</dbReference>
<dbReference type="PANTHER" id="PTHR43300">
    <property type="entry name" value="ACETYLTRANSFERASE"/>
    <property type="match status" value="1"/>
</dbReference>
<evidence type="ECO:0000256" key="4">
    <source>
        <dbReference type="ARBA" id="ARBA00023315"/>
    </source>
</evidence>
<comment type="similarity">
    <text evidence="1">Belongs to the transferase hexapeptide repeat family.</text>
</comment>
<dbReference type="Gene3D" id="3.40.50.20">
    <property type="match status" value="1"/>
</dbReference>
<dbReference type="GO" id="GO:0016746">
    <property type="term" value="F:acyltransferase activity"/>
    <property type="evidence" value="ECO:0007669"/>
    <property type="project" value="UniProtKB-KW"/>
</dbReference>
<feature type="binding site" evidence="6">
    <location>
        <begin position="7"/>
        <end position="9"/>
    </location>
    <ligand>
        <name>substrate</name>
    </ligand>
</feature>
<evidence type="ECO:0000313" key="9">
    <source>
        <dbReference type="Proteomes" id="UP000319848"/>
    </source>
</evidence>
<keyword evidence="3" id="KW-0677">Repeat</keyword>
<feature type="domain" description="PglD N-terminal" evidence="7">
    <location>
        <begin position="2"/>
        <end position="73"/>
    </location>
</feature>
<feature type="binding site" evidence="6">
    <location>
        <position position="155"/>
    </location>
    <ligand>
        <name>acetyl-CoA</name>
        <dbReference type="ChEBI" id="CHEBI:57288"/>
    </ligand>
</feature>
<evidence type="ECO:0000256" key="6">
    <source>
        <dbReference type="PIRSR" id="PIRSR620019-2"/>
    </source>
</evidence>
<dbReference type="Gene3D" id="2.160.10.10">
    <property type="entry name" value="Hexapeptide repeat proteins"/>
    <property type="match status" value="1"/>
</dbReference>
<dbReference type="InterPro" id="IPR001451">
    <property type="entry name" value="Hexapep"/>
</dbReference>
<keyword evidence="2 8" id="KW-0808">Transferase</keyword>
<dbReference type="PANTHER" id="PTHR43300:SF7">
    <property type="entry name" value="UDP-N-ACETYLBACILLOSAMINE N-ACETYLTRANSFERASE"/>
    <property type="match status" value="1"/>
</dbReference>
<keyword evidence="4" id="KW-0012">Acyltransferase</keyword>
<dbReference type="InterPro" id="IPR041561">
    <property type="entry name" value="PglD_N"/>
</dbReference>
<dbReference type="Pfam" id="PF17836">
    <property type="entry name" value="PglD_N"/>
    <property type="match status" value="1"/>
</dbReference>
<name>V6S328_9FLAO</name>
<dbReference type="STRING" id="1341154.FCR2A7T_11280"/>
<dbReference type="InterPro" id="IPR018357">
    <property type="entry name" value="Hexapep_transf_CS"/>
</dbReference>
<dbReference type="Pfam" id="PF00132">
    <property type="entry name" value="Hexapep"/>
    <property type="match status" value="1"/>
</dbReference>
<evidence type="ECO:0000256" key="1">
    <source>
        <dbReference type="ARBA" id="ARBA00007274"/>
    </source>
</evidence>
<organism evidence="8 9">
    <name type="scientific">Flavobacterium cauense R2A-7</name>
    <dbReference type="NCBI Taxonomy" id="1341154"/>
    <lineage>
        <taxon>Bacteria</taxon>
        <taxon>Pseudomonadati</taxon>
        <taxon>Bacteroidota</taxon>
        <taxon>Flavobacteriia</taxon>
        <taxon>Flavobacteriales</taxon>
        <taxon>Flavobacteriaceae</taxon>
        <taxon>Flavobacterium</taxon>
    </lineage>
</organism>
<dbReference type="InterPro" id="IPR020019">
    <property type="entry name" value="AcTrfase_PglD-like"/>
</dbReference>
<comment type="caution">
    <text evidence="8">The sequence shown here is derived from an EMBL/GenBank/DDBJ whole genome shotgun (WGS) entry which is preliminary data.</text>
</comment>
<sequence length="201" mass="21047">MYLYGASGHSKVIIDILKQQHVVVEAVLDDTPKSDFICGIPVVKTSDIILDAEAVLVVSIGNNTFRKRIAESLNVRFYTAIHSSAVVSPSTILGMGTVVMPNAVINAFSTLGNHCIVNSGAIVEHDCVLENYVHISPNAALAGGVSVGEGTQIGIGASVIQGIKIGKWVTVGAGAVIIEDLPDYAIVVGNPGRIIKFNEPS</sequence>
<dbReference type="EMBL" id="VLKQ01000007">
    <property type="protein sequence ID" value="TWI12155.1"/>
    <property type="molecule type" value="Genomic_DNA"/>
</dbReference>
<feature type="active site" description="Proton acceptor" evidence="5">
    <location>
        <position position="125"/>
    </location>
</feature>
<accession>V6S328</accession>
<dbReference type="PROSITE" id="PS00101">
    <property type="entry name" value="HEXAPEP_TRANSFERASES"/>
    <property type="match status" value="1"/>
</dbReference>
<dbReference type="NCBIfam" id="TIGR03570">
    <property type="entry name" value="NeuD_NnaD"/>
    <property type="match status" value="1"/>
</dbReference>
<evidence type="ECO:0000256" key="3">
    <source>
        <dbReference type="ARBA" id="ARBA00022737"/>
    </source>
</evidence>
<dbReference type="InterPro" id="IPR050179">
    <property type="entry name" value="Trans_hexapeptide_repeat"/>
</dbReference>
<evidence type="ECO:0000256" key="5">
    <source>
        <dbReference type="PIRSR" id="PIRSR620019-1"/>
    </source>
</evidence>
<dbReference type="InterPro" id="IPR011004">
    <property type="entry name" value="Trimer_LpxA-like_sf"/>
</dbReference>
<evidence type="ECO:0000259" key="7">
    <source>
        <dbReference type="Pfam" id="PF17836"/>
    </source>
</evidence>
<reference evidence="8 9" key="1">
    <citation type="journal article" date="2015" name="Stand. Genomic Sci.">
        <title>Genomic Encyclopedia of Bacterial and Archaeal Type Strains, Phase III: the genomes of soil and plant-associated and newly described type strains.</title>
        <authorList>
            <person name="Whitman W.B."/>
            <person name="Woyke T."/>
            <person name="Klenk H.P."/>
            <person name="Zhou Y."/>
            <person name="Lilburn T.G."/>
            <person name="Beck B.J."/>
            <person name="De Vos P."/>
            <person name="Vandamme P."/>
            <person name="Eisen J.A."/>
            <person name="Garrity G."/>
            <person name="Hugenholtz P."/>
            <person name="Kyrpides N.C."/>
        </authorList>
    </citation>
    <scope>NUCLEOTIDE SEQUENCE [LARGE SCALE GENOMIC DNA]</scope>
    <source>
        <strain evidence="8 9">CGMCC 1.7270</strain>
    </source>
</reference>
<dbReference type="RefSeq" id="WP_023570286.1">
    <property type="nucleotide sequence ID" value="NZ_AVBI01000012.1"/>
</dbReference>
<proteinExistence type="inferred from homology"/>
<dbReference type="AlphaFoldDB" id="V6S328"/>